<name>X1GGZ9_9ZZZZ</name>
<protein>
    <recommendedName>
        <fullName evidence="2">RecF/RecN/SMC N-terminal domain-containing protein</fullName>
    </recommendedName>
</protein>
<dbReference type="InterPro" id="IPR027417">
    <property type="entry name" value="P-loop_NTPase"/>
</dbReference>
<evidence type="ECO:0000313" key="1">
    <source>
        <dbReference type="EMBL" id="GAH57191.1"/>
    </source>
</evidence>
<dbReference type="PANTHER" id="PTHR32114:SF2">
    <property type="entry name" value="ABC TRANSPORTER ABCH.3"/>
    <property type="match status" value="1"/>
</dbReference>
<proteinExistence type="predicted"/>
<sequence>MNLLYDILLLKNKLEEINQIQKTNEYQTQEKIRTDVSNLVRDVEELSKTIKSCMLKEAEEKIDSARSAIDYYFRKITNNPAFQTLNIKVKEDKKTGGNFYIFEDQDGKRPIPVLSQGDLNSLALSIFLGLTKASGDSHPLGFILMDDSSQSLDSQQKARLVEIFNELSDIKNITVSTMDTEMQQLLKENITKVKTIYKLSDWAPDSGPKISKEI</sequence>
<dbReference type="Gene3D" id="3.40.50.300">
    <property type="entry name" value="P-loop containing nucleotide triphosphate hydrolases"/>
    <property type="match status" value="1"/>
</dbReference>
<gene>
    <name evidence="1" type="ORF">S03H2_36601</name>
</gene>
<reference evidence="1" key="1">
    <citation type="journal article" date="2014" name="Front. Microbiol.">
        <title>High frequency of phylogenetically diverse reductive dehalogenase-homologous genes in deep subseafloor sedimentary metagenomes.</title>
        <authorList>
            <person name="Kawai M."/>
            <person name="Futagami T."/>
            <person name="Toyoda A."/>
            <person name="Takaki Y."/>
            <person name="Nishi S."/>
            <person name="Hori S."/>
            <person name="Arai W."/>
            <person name="Tsubouchi T."/>
            <person name="Morono Y."/>
            <person name="Uchiyama I."/>
            <person name="Ito T."/>
            <person name="Fujiyama A."/>
            <person name="Inagaki F."/>
            <person name="Takami H."/>
        </authorList>
    </citation>
    <scope>NUCLEOTIDE SEQUENCE</scope>
    <source>
        <strain evidence="1">Expedition CK06-06</strain>
    </source>
</reference>
<dbReference type="PANTHER" id="PTHR32114">
    <property type="entry name" value="ABC TRANSPORTER ABCH.3"/>
    <property type="match status" value="1"/>
</dbReference>
<comment type="caution">
    <text evidence="1">The sequence shown here is derived from an EMBL/GenBank/DDBJ whole genome shotgun (WGS) entry which is preliminary data.</text>
</comment>
<dbReference type="AlphaFoldDB" id="X1GGZ9"/>
<dbReference type="SUPFAM" id="SSF52540">
    <property type="entry name" value="P-loop containing nucleoside triphosphate hydrolases"/>
    <property type="match status" value="1"/>
</dbReference>
<accession>X1GGZ9</accession>
<evidence type="ECO:0008006" key="2">
    <source>
        <dbReference type="Google" id="ProtNLM"/>
    </source>
</evidence>
<dbReference type="EMBL" id="BARU01022470">
    <property type="protein sequence ID" value="GAH57191.1"/>
    <property type="molecule type" value="Genomic_DNA"/>
</dbReference>
<organism evidence="1">
    <name type="scientific">marine sediment metagenome</name>
    <dbReference type="NCBI Taxonomy" id="412755"/>
    <lineage>
        <taxon>unclassified sequences</taxon>
        <taxon>metagenomes</taxon>
        <taxon>ecological metagenomes</taxon>
    </lineage>
</organism>